<gene>
    <name evidence="2" type="ORF">LTR09_000635</name>
</gene>
<evidence type="ECO:0000256" key="1">
    <source>
        <dbReference type="SAM" id="SignalP"/>
    </source>
</evidence>
<sequence length="467" mass="53446">MASWTWFIILGFLLSDLHSAFSTSIVNPEPAFGIEFTLDHVLASVSLPGSSLFGPARTYALAEIHCGEAYQSLMRRNLDFCQDISVTQTPPLQQLRDTWLRAQQQEDARRAHEIRRRGPRQSWISSSWDSFLANVLRRSPELPPVFHKDEFVGDAEVDVLEQTIARLREAMMVEMKRNDHLAFYRHWDISFPWAYTRIVVPDFFFTTIAPKTEEEIQPENTVSWGGELDEESLWYPFIARKLAVALYRNHFRQRGSSKYRFILGEPINATTITPSSWETLSRTRRHHCVHPEGQHALNRVCGPATLSPASIVVNLNNATLSLWLDGSHPMRTPWSTFPTLGGHELGMPTSRCIISNDDWESFDRERIWDKIFSEIDSISERIDPVDSGAVDLILYGELGSKGPFDGFERRLQSNAWRRKIEIVNVLSQPDEFTASKRAARLGRYDLDARWASYKHPGNVVGGSRDEL</sequence>
<feature type="signal peptide" evidence="1">
    <location>
        <begin position="1"/>
        <end position="22"/>
    </location>
</feature>
<feature type="chain" id="PRO_5042576905" evidence="1">
    <location>
        <begin position="23"/>
        <end position="467"/>
    </location>
</feature>
<dbReference type="Proteomes" id="UP001271007">
    <property type="component" value="Unassembled WGS sequence"/>
</dbReference>
<name>A0AAJ0LXP3_9PEZI</name>
<proteinExistence type="predicted"/>
<protein>
    <submittedName>
        <fullName evidence="2">Uncharacterized protein</fullName>
    </submittedName>
</protein>
<keyword evidence="3" id="KW-1185">Reference proteome</keyword>
<evidence type="ECO:0000313" key="3">
    <source>
        <dbReference type="Proteomes" id="UP001271007"/>
    </source>
</evidence>
<comment type="caution">
    <text evidence="2">The sequence shown here is derived from an EMBL/GenBank/DDBJ whole genome shotgun (WGS) entry which is preliminary data.</text>
</comment>
<evidence type="ECO:0000313" key="2">
    <source>
        <dbReference type="EMBL" id="KAK3059069.1"/>
    </source>
</evidence>
<keyword evidence="1" id="KW-0732">Signal</keyword>
<dbReference type="AlphaFoldDB" id="A0AAJ0LXP3"/>
<accession>A0AAJ0LXP3</accession>
<reference evidence="2" key="1">
    <citation type="submission" date="2023-04" db="EMBL/GenBank/DDBJ databases">
        <title>Black Yeasts Isolated from many extreme environments.</title>
        <authorList>
            <person name="Coleine C."/>
            <person name="Stajich J.E."/>
            <person name="Selbmann L."/>
        </authorList>
    </citation>
    <scope>NUCLEOTIDE SEQUENCE</scope>
    <source>
        <strain evidence="2">CCFEE 5312</strain>
    </source>
</reference>
<dbReference type="EMBL" id="JAWDJX010000001">
    <property type="protein sequence ID" value="KAK3059069.1"/>
    <property type="molecule type" value="Genomic_DNA"/>
</dbReference>
<organism evidence="2 3">
    <name type="scientific">Extremus antarcticus</name>
    <dbReference type="NCBI Taxonomy" id="702011"/>
    <lineage>
        <taxon>Eukaryota</taxon>
        <taxon>Fungi</taxon>
        <taxon>Dikarya</taxon>
        <taxon>Ascomycota</taxon>
        <taxon>Pezizomycotina</taxon>
        <taxon>Dothideomycetes</taxon>
        <taxon>Dothideomycetidae</taxon>
        <taxon>Mycosphaerellales</taxon>
        <taxon>Extremaceae</taxon>
        <taxon>Extremus</taxon>
    </lineage>
</organism>